<dbReference type="AlphaFoldDB" id="A0A1H3WD09"/>
<dbReference type="PANTHER" id="PTHR40459:SF1">
    <property type="entry name" value="CONSERVED HYPOTHETICAL ALANINE AND LEUCINE RICH PROTEIN"/>
    <property type="match status" value="1"/>
</dbReference>
<dbReference type="InterPro" id="IPR037108">
    <property type="entry name" value="TM1727-like_C_sf"/>
</dbReference>
<organism evidence="3 4">
    <name type="scientific">Desulfuromusa kysingii</name>
    <dbReference type="NCBI Taxonomy" id="37625"/>
    <lineage>
        <taxon>Bacteria</taxon>
        <taxon>Pseudomonadati</taxon>
        <taxon>Thermodesulfobacteriota</taxon>
        <taxon>Desulfuromonadia</taxon>
        <taxon>Desulfuromonadales</taxon>
        <taxon>Geopsychrobacteraceae</taxon>
        <taxon>Desulfuromusa</taxon>
    </lineage>
</organism>
<dbReference type="InterPro" id="IPR018931">
    <property type="entry name" value="DUF2520"/>
</dbReference>
<protein>
    <submittedName>
        <fullName evidence="3">Predicted oxidoreductase, contains short-chain dehydrogenase (SDR) and DUF2520 domains</fullName>
    </submittedName>
</protein>
<dbReference type="RefSeq" id="WP_092344572.1">
    <property type="nucleotide sequence ID" value="NZ_FNQN01000001.1"/>
</dbReference>
<dbReference type="Pfam" id="PF10728">
    <property type="entry name" value="DUF2520"/>
    <property type="match status" value="1"/>
</dbReference>
<dbReference type="EMBL" id="FNQN01000001">
    <property type="protein sequence ID" value="SDZ85027.1"/>
    <property type="molecule type" value="Genomic_DNA"/>
</dbReference>
<dbReference type="InterPro" id="IPR036291">
    <property type="entry name" value="NAD(P)-bd_dom_sf"/>
</dbReference>
<name>A0A1H3WD09_9BACT</name>
<feature type="domain" description="Pyrroline-5-carboxylate reductase catalytic N-terminal" evidence="1">
    <location>
        <begin position="5"/>
        <end position="82"/>
    </location>
</feature>
<evidence type="ECO:0000313" key="4">
    <source>
        <dbReference type="Proteomes" id="UP000199409"/>
    </source>
</evidence>
<proteinExistence type="predicted"/>
<evidence type="ECO:0000259" key="2">
    <source>
        <dbReference type="Pfam" id="PF10728"/>
    </source>
</evidence>
<dbReference type="Gene3D" id="1.10.1040.20">
    <property type="entry name" value="ProC-like, C-terminal domain"/>
    <property type="match status" value="1"/>
</dbReference>
<keyword evidence="4" id="KW-1185">Reference proteome</keyword>
<dbReference type="Proteomes" id="UP000199409">
    <property type="component" value="Unassembled WGS sequence"/>
</dbReference>
<sequence>MKQSIALIGPGRVGCAVGKRLHLAGYPLTAIISRSRERAEEACSYIGCEQASASAQLTAASDAQIILLAVPDDHIQNTASKFLRLCQHPEQTTLIHFSGLHCAEIMRQKTSSAMLLSLHPLLPFADRQKAFKTLHLCPCAIESNSSQALTLGHELVSAMGGQPFILDARTKPLYHTAASMASNYLVTLLAVARDLLVKCGISSDKALPMLLPLVQTSLDNVKDLGPEQGLSGPLVRGDIGTVAAHIKALKDEAPDLLPLYLQLGKLTVDISLESGRLEQRKATAIKKLIAFNGENPSRETNN</sequence>
<dbReference type="SUPFAM" id="SSF51735">
    <property type="entry name" value="NAD(P)-binding Rossmann-fold domains"/>
    <property type="match status" value="1"/>
</dbReference>
<evidence type="ECO:0000259" key="1">
    <source>
        <dbReference type="Pfam" id="PF03807"/>
    </source>
</evidence>
<reference evidence="3 4" key="1">
    <citation type="submission" date="2016-10" db="EMBL/GenBank/DDBJ databases">
        <authorList>
            <person name="de Groot N.N."/>
        </authorList>
    </citation>
    <scope>NUCLEOTIDE SEQUENCE [LARGE SCALE GENOMIC DNA]</scope>
    <source>
        <strain evidence="3 4">DSM 7343</strain>
    </source>
</reference>
<dbReference type="STRING" id="37625.SAMN05660420_00614"/>
<feature type="domain" description="DUF2520" evidence="2">
    <location>
        <begin position="137"/>
        <end position="265"/>
    </location>
</feature>
<dbReference type="PANTHER" id="PTHR40459">
    <property type="entry name" value="CONSERVED HYPOTHETICAL ALANINE AND LEUCINE RICH PROTEIN"/>
    <property type="match status" value="1"/>
</dbReference>
<dbReference type="InterPro" id="IPR028939">
    <property type="entry name" value="P5C_Rdtase_cat_N"/>
</dbReference>
<dbReference type="Pfam" id="PF03807">
    <property type="entry name" value="F420_oxidored"/>
    <property type="match status" value="1"/>
</dbReference>
<gene>
    <name evidence="3" type="ORF">SAMN05660420_00614</name>
</gene>
<evidence type="ECO:0000313" key="3">
    <source>
        <dbReference type="EMBL" id="SDZ85027.1"/>
    </source>
</evidence>
<dbReference type="Gene3D" id="3.40.50.720">
    <property type="entry name" value="NAD(P)-binding Rossmann-like Domain"/>
    <property type="match status" value="1"/>
</dbReference>
<dbReference type="InterPro" id="IPR008927">
    <property type="entry name" value="6-PGluconate_DH-like_C_sf"/>
</dbReference>
<dbReference type="SUPFAM" id="SSF48179">
    <property type="entry name" value="6-phosphogluconate dehydrogenase C-terminal domain-like"/>
    <property type="match status" value="1"/>
</dbReference>
<accession>A0A1H3WD09</accession>
<dbReference type="OrthoDB" id="8650434at2"/>